<dbReference type="Pfam" id="PF12850">
    <property type="entry name" value="Metallophos_2"/>
    <property type="match status" value="1"/>
</dbReference>
<keyword evidence="2" id="KW-0479">Metal-binding</keyword>
<comment type="cofactor">
    <cofactor evidence="2">
        <name>a divalent metal cation</name>
        <dbReference type="ChEBI" id="CHEBI:60240"/>
    </cofactor>
</comment>
<comment type="caution">
    <text evidence="4">The sequence shown here is derived from an EMBL/GenBank/DDBJ whole genome shotgun (WGS) entry which is preliminary data.</text>
</comment>
<gene>
    <name evidence="4" type="ORF">HMF3257_33230</name>
</gene>
<dbReference type="OrthoDB" id="9785951at2"/>
<dbReference type="GO" id="GO:0016787">
    <property type="term" value="F:hydrolase activity"/>
    <property type="evidence" value="ECO:0007669"/>
    <property type="project" value="UniProtKB-UniRule"/>
</dbReference>
<reference evidence="4 5" key="1">
    <citation type="submission" date="2018-06" db="EMBL/GenBank/DDBJ databases">
        <title>Spirosoma sp. HMF3257 Genome sequencing and assembly.</title>
        <authorList>
            <person name="Kang H."/>
            <person name="Cha I."/>
            <person name="Kim H."/>
            <person name="Kang J."/>
            <person name="Joh K."/>
        </authorList>
    </citation>
    <scope>NUCLEOTIDE SEQUENCE [LARGE SCALE GENOMIC DNA]</scope>
    <source>
        <strain evidence="4 5">HMF3257</strain>
    </source>
</reference>
<dbReference type="EC" id="3.1.4.-" evidence="2"/>
<dbReference type="InterPro" id="IPR000979">
    <property type="entry name" value="Phosphodiesterase_MJ0936/Vps29"/>
</dbReference>
<dbReference type="SUPFAM" id="SSF56300">
    <property type="entry name" value="Metallo-dependent phosphatases"/>
    <property type="match status" value="1"/>
</dbReference>
<proteinExistence type="inferred from homology"/>
<protein>
    <recommendedName>
        <fullName evidence="2">Phosphoesterase</fullName>
        <ecNumber evidence="2">3.1.4.-</ecNumber>
    </recommendedName>
</protein>
<dbReference type="GO" id="GO:0046872">
    <property type="term" value="F:metal ion binding"/>
    <property type="evidence" value="ECO:0007669"/>
    <property type="project" value="UniProtKB-KW"/>
</dbReference>
<dbReference type="RefSeq" id="WP_111348810.1">
    <property type="nucleotide sequence ID" value="NZ_QLII01000001.1"/>
</dbReference>
<dbReference type="EMBL" id="QLII01000001">
    <property type="protein sequence ID" value="RAI77792.1"/>
    <property type="molecule type" value="Genomic_DNA"/>
</dbReference>
<accession>A0A327NR77</accession>
<evidence type="ECO:0000313" key="5">
    <source>
        <dbReference type="Proteomes" id="UP000249016"/>
    </source>
</evidence>
<feature type="domain" description="Calcineurin-like phosphoesterase" evidence="3">
    <location>
        <begin position="3"/>
        <end position="149"/>
    </location>
</feature>
<evidence type="ECO:0000313" key="4">
    <source>
        <dbReference type="EMBL" id="RAI77792.1"/>
    </source>
</evidence>
<organism evidence="4 5">
    <name type="scientific">Spirosoma telluris</name>
    <dbReference type="NCBI Taxonomy" id="2183553"/>
    <lineage>
        <taxon>Bacteria</taxon>
        <taxon>Pseudomonadati</taxon>
        <taxon>Bacteroidota</taxon>
        <taxon>Cytophagia</taxon>
        <taxon>Cytophagales</taxon>
        <taxon>Cytophagaceae</taxon>
        <taxon>Spirosoma</taxon>
    </lineage>
</organism>
<name>A0A327NR77_9BACT</name>
<evidence type="ECO:0000256" key="1">
    <source>
        <dbReference type="ARBA" id="ARBA00008950"/>
    </source>
</evidence>
<sequence length="163" mass="18258">MTRIGLLSDTHSYLDPQIFTHFDACDEIWHAGDVGAPTVAEQLRDFKPLRIVSGNIDQESSDLPANQRFDLEGLTIWMTHIGGSPPKYNPVVRPQLQLHPPDLFVCGHSHILKITRDPMLKNMLFINPGAAGKTGFHVMRTAVRFSLDSGRIMDMQVIELGKK</sequence>
<dbReference type="Gene3D" id="3.60.21.10">
    <property type="match status" value="1"/>
</dbReference>
<evidence type="ECO:0000256" key="2">
    <source>
        <dbReference type="RuleBase" id="RU362039"/>
    </source>
</evidence>
<dbReference type="Proteomes" id="UP000249016">
    <property type="component" value="Unassembled WGS sequence"/>
</dbReference>
<dbReference type="InterPro" id="IPR024654">
    <property type="entry name" value="Calcineurin-like_PHP_lpxH"/>
</dbReference>
<keyword evidence="5" id="KW-1185">Reference proteome</keyword>
<dbReference type="InterPro" id="IPR029052">
    <property type="entry name" value="Metallo-depent_PP-like"/>
</dbReference>
<comment type="similarity">
    <text evidence="1 2">Belongs to the metallophosphoesterase superfamily. YfcE family.</text>
</comment>
<dbReference type="AlphaFoldDB" id="A0A327NR77"/>
<evidence type="ECO:0000259" key="3">
    <source>
        <dbReference type="Pfam" id="PF12850"/>
    </source>
</evidence>
<dbReference type="NCBIfam" id="TIGR00040">
    <property type="entry name" value="yfcE"/>
    <property type="match status" value="1"/>
</dbReference>